<accession>A0A9D4M252</accession>
<protein>
    <submittedName>
        <fullName evidence="1">Uncharacterized protein</fullName>
    </submittedName>
</protein>
<reference evidence="1" key="2">
    <citation type="submission" date="2020-11" db="EMBL/GenBank/DDBJ databases">
        <authorList>
            <person name="McCartney M.A."/>
            <person name="Auch B."/>
            <person name="Kono T."/>
            <person name="Mallez S."/>
            <person name="Becker A."/>
            <person name="Gohl D.M."/>
            <person name="Silverstein K.A.T."/>
            <person name="Koren S."/>
            <person name="Bechman K.B."/>
            <person name="Herman A."/>
            <person name="Abrahante J.E."/>
            <person name="Garbe J."/>
        </authorList>
    </citation>
    <scope>NUCLEOTIDE SEQUENCE</scope>
    <source>
        <strain evidence="1">Duluth1</strain>
        <tissue evidence="1">Whole animal</tissue>
    </source>
</reference>
<dbReference type="EMBL" id="JAIWYP010000002">
    <property type="protein sequence ID" value="KAH3868068.1"/>
    <property type="molecule type" value="Genomic_DNA"/>
</dbReference>
<proteinExistence type="predicted"/>
<comment type="caution">
    <text evidence="1">The sequence shown here is derived from an EMBL/GenBank/DDBJ whole genome shotgun (WGS) entry which is preliminary data.</text>
</comment>
<organism evidence="1 2">
    <name type="scientific">Dreissena polymorpha</name>
    <name type="common">Zebra mussel</name>
    <name type="synonym">Mytilus polymorpha</name>
    <dbReference type="NCBI Taxonomy" id="45954"/>
    <lineage>
        <taxon>Eukaryota</taxon>
        <taxon>Metazoa</taxon>
        <taxon>Spiralia</taxon>
        <taxon>Lophotrochozoa</taxon>
        <taxon>Mollusca</taxon>
        <taxon>Bivalvia</taxon>
        <taxon>Autobranchia</taxon>
        <taxon>Heteroconchia</taxon>
        <taxon>Euheterodonta</taxon>
        <taxon>Imparidentia</taxon>
        <taxon>Neoheterodontei</taxon>
        <taxon>Myida</taxon>
        <taxon>Dreissenoidea</taxon>
        <taxon>Dreissenidae</taxon>
        <taxon>Dreissena</taxon>
    </lineage>
</organism>
<dbReference type="AlphaFoldDB" id="A0A9D4M252"/>
<sequence>MSSLMEELKTAKTRLLLPKRLPRCADTRSGNCYPHQQEIVGHRDCLPSGGFAQAQRHCRVDCCRTVGDWRDKNTSVEASRQERDSRQAEVR</sequence>
<dbReference type="Proteomes" id="UP000828390">
    <property type="component" value="Unassembled WGS sequence"/>
</dbReference>
<name>A0A9D4M252_DREPO</name>
<reference evidence="1" key="1">
    <citation type="journal article" date="2019" name="bioRxiv">
        <title>The Genome of the Zebra Mussel, Dreissena polymorpha: A Resource for Invasive Species Research.</title>
        <authorList>
            <person name="McCartney M.A."/>
            <person name="Auch B."/>
            <person name="Kono T."/>
            <person name="Mallez S."/>
            <person name="Zhang Y."/>
            <person name="Obille A."/>
            <person name="Becker A."/>
            <person name="Abrahante J.E."/>
            <person name="Garbe J."/>
            <person name="Badalamenti J.P."/>
            <person name="Herman A."/>
            <person name="Mangelson H."/>
            <person name="Liachko I."/>
            <person name="Sullivan S."/>
            <person name="Sone E.D."/>
            <person name="Koren S."/>
            <person name="Silverstein K.A.T."/>
            <person name="Beckman K.B."/>
            <person name="Gohl D.M."/>
        </authorList>
    </citation>
    <scope>NUCLEOTIDE SEQUENCE</scope>
    <source>
        <strain evidence="1">Duluth1</strain>
        <tissue evidence="1">Whole animal</tissue>
    </source>
</reference>
<gene>
    <name evidence="1" type="ORF">DPMN_031204</name>
</gene>
<evidence type="ECO:0000313" key="1">
    <source>
        <dbReference type="EMBL" id="KAH3868068.1"/>
    </source>
</evidence>
<evidence type="ECO:0000313" key="2">
    <source>
        <dbReference type="Proteomes" id="UP000828390"/>
    </source>
</evidence>
<keyword evidence="2" id="KW-1185">Reference proteome</keyword>